<comment type="caution">
    <text evidence="1">The sequence shown here is derived from an EMBL/GenBank/DDBJ whole genome shotgun (WGS) entry which is preliminary data.</text>
</comment>
<proteinExistence type="predicted"/>
<organism evidence="1 2">
    <name type="scientific">Oxalobacter paraformigenes</name>
    <dbReference type="NCBI Taxonomy" id="556268"/>
    <lineage>
        <taxon>Bacteria</taxon>
        <taxon>Pseudomonadati</taxon>
        <taxon>Pseudomonadota</taxon>
        <taxon>Betaproteobacteria</taxon>
        <taxon>Burkholderiales</taxon>
        <taxon>Oxalobacteraceae</taxon>
        <taxon>Oxalobacter</taxon>
    </lineage>
</organism>
<evidence type="ECO:0008006" key="3">
    <source>
        <dbReference type="Google" id="ProtNLM"/>
    </source>
</evidence>
<dbReference type="Pfam" id="PF06035">
    <property type="entry name" value="Peptidase_C93"/>
    <property type="match status" value="1"/>
</dbReference>
<dbReference type="InterPro" id="IPR010319">
    <property type="entry name" value="Transglutaminase-like_Cys_pept"/>
</dbReference>
<accession>C3X6Z7</accession>
<dbReference type="eggNOG" id="COG3672">
    <property type="taxonomic scope" value="Bacteria"/>
</dbReference>
<dbReference type="PANTHER" id="PTHR39327:SF1">
    <property type="entry name" value="BLR5470 PROTEIN"/>
    <property type="match status" value="1"/>
</dbReference>
<dbReference type="EMBL" id="ACDP02000029">
    <property type="protein sequence ID" value="EEO26910.2"/>
    <property type="molecule type" value="Genomic_DNA"/>
</dbReference>
<keyword evidence="2" id="KW-1185">Reference proteome</keyword>
<sequence length="251" mass="28995">MFLRTKSIYAIIEKPFPKNCLMLFLSMKYKRTFPFFGRLLFVIFLATMLPVFLRAADVLPPLTAAYLNSAATKYGISAKKRLKEWENLLKNAQNRPETEKLQIVNDFFNRIRYVSDQEHWGVTDYWATPAEMLASNGGDCEDYAIAKYFTLVALNVDPDKLKITYVKARVNNKTIAHMVLTYYARPNSIPLVLDSLNRQIKPASQRPDLTPVYAFNGDGLWIIKSRNLGRVGGSSKIRFWREMQNRMGKEF</sequence>
<evidence type="ECO:0000313" key="1">
    <source>
        <dbReference type="EMBL" id="EEO26910.2"/>
    </source>
</evidence>
<dbReference type="PANTHER" id="PTHR39327">
    <property type="match status" value="1"/>
</dbReference>
<gene>
    <name evidence="1" type="ORF">OFAG_00063</name>
</gene>
<name>C3X6Z7_9BURK</name>
<reference evidence="1" key="1">
    <citation type="submission" date="2011-10" db="EMBL/GenBank/DDBJ databases">
        <title>The Genome Sequence of Oxalobacter formigenes HOxBLS.</title>
        <authorList>
            <consortium name="The Broad Institute Genome Sequencing Platform"/>
            <person name="Earl A."/>
            <person name="Ward D."/>
            <person name="Feldgarden M."/>
            <person name="Gevers D."/>
            <person name="Allison M.J."/>
            <person name="Humphrey S."/>
            <person name="Young S.K."/>
            <person name="Zeng Q."/>
            <person name="Gargeya S."/>
            <person name="Fitzgerald M."/>
            <person name="Haas B."/>
            <person name="Abouelleil A."/>
            <person name="Alvarado L."/>
            <person name="Arachchi H.M."/>
            <person name="Berlin A."/>
            <person name="Brown A."/>
            <person name="Chapman S.B."/>
            <person name="Chen Z."/>
            <person name="Dunbar C."/>
            <person name="Freedman E."/>
            <person name="Gearin G."/>
            <person name="Goldberg J."/>
            <person name="Griggs A."/>
            <person name="Gujja S."/>
            <person name="Heiman D."/>
            <person name="Howarth C."/>
            <person name="Larson L."/>
            <person name="Lui A."/>
            <person name="MacDonald P.J.P."/>
            <person name="Montmayeur A."/>
            <person name="Murphy C."/>
            <person name="Neiman D."/>
            <person name="Pearson M."/>
            <person name="Priest M."/>
            <person name="Roberts A."/>
            <person name="Saif S."/>
            <person name="Shea T."/>
            <person name="Shenoy N."/>
            <person name="Sisk P."/>
            <person name="Stolte C."/>
            <person name="Sykes S."/>
            <person name="Wortman J."/>
            <person name="Nusbaum C."/>
            <person name="Birren B."/>
        </authorList>
    </citation>
    <scope>NUCLEOTIDE SEQUENCE [LARGE SCALE GENOMIC DNA]</scope>
    <source>
        <strain evidence="1">HOxBLS</strain>
    </source>
</reference>
<dbReference type="HOGENOM" id="CLU_085651_0_0_4"/>
<evidence type="ECO:0000313" key="2">
    <source>
        <dbReference type="Proteomes" id="UP000003973"/>
    </source>
</evidence>
<dbReference type="Gene3D" id="3.10.620.30">
    <property type="match status" value="1"/>
</dbReference>
<dbReference type="AlphaFoldDB" id="C3X6Z7"/>
<dbReference type="Proteomes" id="UP000003973">
    <property type="component" value="Unassembled WGS sequence"/>
</dbReference>
<protein>
    <recommendedName>
        <fullName evidence="3">Sulfate adenylyltransferase</fullName>
    </recommendedName>
</protein>